<dbReference type="EMBL" id="JAGSPN010000012">
    <property type="protein sequence ID" value="MBR7783470.1"/>
    <property type="molecule type" value="Genomic_DNA"/>
</dbReference>
<organism evidence="2 3">
    <name type="scientific">Undibacterium luofuense</name>
    <dbReference type="NCBI Taxonomy" id="2828733"/>
    <lineage>
        <taxon>Bacteria</taxon>
        <taxon>Pseudomonadati</taxon>
        <taxon>Pseudomonadota</taxon>
        <taxon>Betaproteobacteria</taxon>
        <taxon>Burkholderiales</taxon>
        <taxon>Oxalobacteraceae</taxon>
        <taxon>Undibacterium</taxon>
    </lineage>
</organism>
<gene>
    <name evidence="2" type="ORF">KDM89_15095</name>
</gene>
<dbReference type="PROSITE" id="PS51257">
    <property type="entry name" value="PROKAR_LIPOPROTEIN"/>
    <property type="match status" value="1"/>
</dbReference>
<evidence type="ECO:0000313" key="3">
    <source>
        <dbReference type="Proteomes" id="UP000680067"/>
    </source>
</evidence>
<feature type="chain" id="PRO_5037899524" description="MORN repeat variant" evidence="1">
    <location>
        <begin position="18"/>
        <end position="145"/>
    </location>
</feature>
<sequence length="145" mass="16340">MKKWLFCCLLSPLSVFACDFSAGKFQKITESEFSAELQLAKNGTFALTRESWMPGQHPFRESHTWRGKWECSKNKLTLHYAGQIVEGYWAEESLSGAGLAQTAKSLHFSAQKTQDGLFDGTSFWPEAINRRFAAIQTKPQPGQKS</sequence>
<proteinExistence type="predicted"/>
<name>A0A941DPC1_9BURK</name>
<accession>A0A941DPC1</accession>
<dbReference type="Proteomes" id="UP000680067">
    <property type="component" value="Unassembled WGS sequence"/>
</dbReference>
<reference evidence="2" key="1">
    <citation type="submission" date="2021-04" db="EMBL/GenBank/DDBJ databases">
        <title>novel species isolated from subtropical streams in China.</title>
        <authorList>
            <person name="Lu H."/>
        </authorList>
    </citation>
    <scope>NUCLEOTIDE SEQUENCE</scope>
    <source>
        <strain evidence="2">LFS511W</strain>
    </source>
</reference>
<keyword evidence="3" id="KW-1185">Reference proteome</keyword>
<evidence type="ECO:0008006" key="4">
    <source>
        <dbReference type="Google" id="ProtNLM"/>
    </source>
</evidence>
<evidence type="ECO:0000256" key="1">
    <source>
        <dbReference type="SAM" id="SignalP"/>
    </source>
</evidence>
<dbReference type="RefSeq" id="WP_212688750.1">
    <property type="nucleotide sequence ID" value="NZ_JAGSPN010000012.1"/>
</dbReference>
<protein>
    <recommendedName>
        <fullName evidence="4">MORN repeat variant</fullName>
    </recommendedName>
</protein>
<comment type="caution">
    <text evidence="2">The sequence shown here is derived from an EMBL/GenBank/DDBJ whole genome shotgun (WGS) entry which is preliminary data.</text>
</comment>
<keyword evidence="1" id="KW-0732">Signal</keyword>
<evidence type="ECO:0000313" key="2">
    <source>
        <dbReference type="EMBL" id="MBR7783470.1"/>
    </source>
</evidence>
<feature type="signal peptide" evidence="1">
    <location>
        <begin position="1"/>
        <end position="17"/>
    </location>
</feature>
<dbReference type="AlphaFoldDB" id="A0A941DPC1"/>